<sequence>MSNPSEQDSNNGGWRITRENIKAILAADSDDEGDKEKEEVNITESGFLPTRMSLMEGYSIEQLHYMADITVTSPVDQPLPGFPTQTANLGTERGAELAALRYSTARSYAQRTDAKERLLLHRQAASTKGDTALVETIDSVFDTSTRVHQLRETIKSSWDSNVKTTAEFAGTLDERQLGSGFLEEEMGEYAKSKFEDYKMVQSLPEKTGAQTVEKKLNLRAWENSFQEHWALRQLSDE</sequence>
<evidence type="ECO:0000313" key="2">
    <source>
        <dbReference type="Proteomes" id="UP000322245"/>
    </source>
</evidence>
<accession>A0A5D3AP02</accession>
<comment type="caution">
    <text evidence="1">The sequence shown here is derived from an EMBL/GenBank/DDBJ whole genome shotgun (WGS) entry which is preliminary data.</text>
</comment>
<protein>
    <submittedName>
        <fullName evidence="1">Uncharacterized protein</fullName>
    </submittedName>
</protein>
<dbReference type="Proteomes" id="UP000322245">
    <property type="component" value="Unassembled WGS sequence"/>
</dbReference>
<dbReference type="EMBL" id="NIDF01000136">
    <property type="protein sequence ID" value="TYJ52418.1"/>
    <property type="molecule type" value="Genomic_DNA"/>
</dbReference>
<name>A0A5D3AP02_9TREE</name>
<gene>
    <name evidence="1" type="ORF">B9479_006993</name>
</gene>
<organism evidence="1 2">
    <name type="scientific">Cryptococcus floricola</name>
    <dbReference type="NCBI Taxonomy" id="2591691"/>
    <lineage>
        <taxon>Eukaryota</taxon>
        <taxon>Fungi</taxon>
        <taxon>Dikarya</taxon>
        <taxon>Basidiomycota</taxon>
        <taxon>Agaricomycotina</taxon>
        <taxon>Tremellomycetes</taxon>
        <taxon>Tremellales</taxon>
        <taxon>Cryptococcaceae</taxon>
        <taxon>Cryptococcus</taxon>
    </lineage>
</organism>
<keyword evidence="2" id="KW-1185">Reference proteome</keyword>
<proteinExistence type="predicted"/>
<dbReference type="AlphaFoldDB" id="A0A5D3AP02"/>
<evidence type="ECO:0000313" key="1">
    <source>
        <dbReference type="EMBL" id="TYJ52418.1"/>
    </source>
</evidence>
<reference evidence="1 2" key="1">
    <citation type="submission" date="2017-05" db="EMBL/GenBank/DDBJ databases">
        <title>The Genome Sequence of Tsuchiyaea wingfieldii DSM 27421.</title>
        <authorList>
            <person name="Cuomo C."/>
            <person name="Passer A."/>
            <person name="Billmyre B."/>
            <person name="Heitman J."/>
        </authorList>
    </citation>
    <scope>NUCLEOTIDE SEQUENCE [LARGE SCALE GENOMIC DNA]</scope>
    <source>
        <strain evidence="1 2">DSM 27421</strain>
    </source>
</reference>